<dbReference type="Pfam" id="PF24715">
    <property type="entry name" value="YxiF"/>
    <property type="match status" value="1"/>
</dbReference>
<name>A0A6A8LB63_BACVE</name>
<gene>
    <name evidence="1" type="ORF">GKC39_00400</name>
</gene>
<keyword evidence="1" id="KW-0808">Transferase</keyword>
<evidence type="ECO:0000313" key="1">
    <source>
        <dbReference type="EMBL" id="MSE00521.1"/>
    </source>
</evidence>
<organism evidence="1">
    <name type="scientific">Bacillus velezensis</name>
    <dbReference type="NCBI Taxonomy" id="492670"/>
    <lineage>
        <taxon>Bacteria</taxon>
        <taxon>Bacillati</taxon>
        <taxon>Bacillota</taxon>
        <taxon>Bacilli</taxon>
        <taxon>Bacillales</taxon>
        <taxon>Bacillaceae</taxon>
        <taxon>Bacillus</taxon>
        <taxon>Bacillus amyloliquefaciens group</taxon>
    </lineage>
</organism>
<sequence>MREKLIDKLEENKRHFLMKQVRASLRSCEESGFVYQLAEAEQSRQIFETILSNSFPSAVREVDISDKETAISLILENIADTGVERMNDIVYLFHPYSNEVGAIKCALKDCASHLHCLMDFIDFEGRLLSNSCILVEPSFSFSVCLFHTEYGCELVCKPPKRGTRCIPFL</sequence>
<reference evidence="1" key="1">
    <citation type="submission" date="2019-11" db="EMBL/GenBank/DDBJ databases">
        <title>Draft Genome Sequence of Plant Growth-Promoting Rhizosphere-Associated Bacteria.</title>
        <authorList>
            <person name="Vasilyev I.Y."/>
            <person name="Radchenko V."/>
            <person name="Ilnitskaya E.V."/>
        </authorList>
    </citation>
    <scope>NUCLEOTIDE SEQUENCE</scope>
    <source>
        <strain evidence="1">VRA_517_n</strain>
    </source>
</reference>
<dbReference type="GO" id="GO:0003964">
    <property type="term" value="F:RNA-directed DNA polymerase activity"/>
    <property type="evidence" value="ECO:0007669"/>
    <property type="project" value="UniProtKB-KW"/>
</dbReference>
<dbReference type="EMBL" id="WKKV01000001">
    <property type="protein sequence ID" value="MSE00521.1"/>
    <property type="molecule type" value="Genomic_DNA"/>
</dbReference>
<dbReference type="AlphaFoldDB" id="A0A6A8LB63"/>
<accession>A0A6A8LB63</accession>
<keyword evidence="1" id="KW-0695">RNA-directed DNA polymerase</keyword>
<protein>
    <submittedName>
        <fullName evidence="1">Reverse transcriptase</fullName>
    </submittedName>
</protein>
<proteinExistence type="predicted"/>
<dbReference type="RefSeq" id="WP_003150746.1">
    <property type="nucleotide sequence ID" value="NZ_AP028932.1"/>
</dbReference>
<keyword evidence="1" id="KW-0548">Nucleotidyltransferase</keyword>
<dbReference type="InterPro" id="IPR057807">
    <property type="entry name" value="YxiF"/>
</dbReference>
<comment type="caution">
    <text evidence="1">The sequence shown here is derived from an EMBL/GenBank/DDBJ whole genome shotgun (WGS) entry which is preliminary data.</text>
</comment>